<evidence type="ECO:0000313" key="4">
    <source>
        <dbReference type="Proteomes" id="UP000663864"/>
    </source>
</evidence>
<organism evidence="2 4">
    <name type="scientific">Rotaria sordida</name>
    <dbReference type="NCBI Taxonomy" id="392033"/>
    <lineage>
        <taxon>Eukaryota</taxon>
        <taxon>Metazoa</taxon>
        <taxon>Spiralia</taxon>
        <taxon>Gnathifera</taxon>
        <taxon>Rotifera</taxon>
        <taxon>Eurotatoria</taxon>
        <taxon>Bdelloidea</taxon>
        <taxon>Philodinida</taxon>
        <taxon>Philodinidae</taxon>
        <taxon>Rotaria</taxon>
    </lineage>
</organism>
<dbReference type="SUPFAM" id="SSF56801">
    <property type="entry name" value="Acetyl-CoA synthetase-like"/>
    <property type="match status" value="1"/>
</dbReference>
<comment type="caution">
    <text evidence="2">The sequence shown here is derived from an EMBL/GenBank/DDBJ whole genome shotgun (WGS) entry which is preliminary data.</text>
</comment>
<evidence type="ECO:0000313" key="3">
    <source>
        <dbReference type="EMBL" id="CAF4115644.1"/>
    </source>
</evidence>
<dbReference type="Pfam" id="PF00501">
    <property type="entry name" value="AMP-binding"/>
    <property type="match status" value="1"/>
</dbReference>
<gene>
    <name evidence="3" type="ORF">JBS370_LOCUS32400</name>
    <name evidence="2" type="ORF">ZHD862_LOCUS4187</name>
</gene>
<dbReference type="PANTHER" id="PTHR45527">
    <property type="entry name" value="NONRIBOSOMAL PEPTIDE SYNTHETASE"/>
    <property type="match status" value="1"/>
</dbReference>
<proteinExistence type="predicted"/>
<accession>A0A813UZ18</accession>
<dbReference type="EMBL" id="CAJOBD010008559">
    <property type="protein sequence ID" value="CAF4115644.1"/>
    <property type="molecule type" value="Genomic_DNA"/>
</dbReference>
<dbReference type="Proteomes" id="UP000663864">
    <property type="component" value="Unassembled WGS sequence"/>
</dbReference>
<dbReference type="GO" id="GO:0031177">
    <property type="term" value="F:phosphopantetheine binding"/>
    <property type="evidence" value="ECO:0007669"/>
    <property type="project" value="TreeGrafter"/>
</dbReference>
<name>A0A813UZ18_9BILA</name>
<dbReference type="InterPro" id="IPR020845">
    <property type="entry name" value="AMP-binding_CS"/>
</dbReference>
<dbReference type="PROSITE" id="PS00455">
    <property type="entry name" value="AMP_BINDING"/>
    <property type="match status" value="1"/>
</dbReference>
<dbReference type="PANTHER" id="PTHR45527:SF1">
    <property type="entry name" value="FATTY ACID SYNTHASE"/>
    <property type="match status" value="1"/>
</dbReference>
<evidence type="ECO:0000313" key="2">
    <source>
        <dbReference type="EMBL" id="CAF0837233.1"/>
    </source>
</evidence>
<sequence length="270" mass="30133">MHPNKLAVTLDDQSLTYSELLARVQHLTFVLINEKNVQPGDIVCQYVDRSIEMIIGIMSIMMSGAVYAPLSPSDPLDRLESLIHQVDAKLVLVNRMSHSYVSMLSVPIVNISEVIESQDSLDDAQIKQLSQVAVTSDSICHIVFTSGSTGIPKAVQIRHRNLMAYIETHVIQTNDIVLQLASSSFDTHLEEIDGALVRGAQLILLKPGGHFDFDYVTQTIHDKKVTYIGPVPSWMDALGKFLNENRHAQERVKAVRCWYPGGKEKKELNV</sequence>
<dbReference type="EMBL" id="CAJNOT010000098">
    <property type="protein sequence ID" value="CAF0837233.1"/>
    <property type="molecule type" value="Genomic_DNA"/>
</dbReference>
<evidence type="ECO:0000259" key="1">
    <source>
        <dbReference type="Pfam" id="PF00501"/>
    </source>
</evidence>
<dbReference type="GO" id="GO:0043041">
    <property type="term" value="P:amino acid activation for nonribosomal peptide biosynthetic process"/>
    <property type="evidence" value="ECO:0007669"/>
    <property type="project" value="TreeGrafter"/>
</dbReference>
<dbReference type="Gene3D" id="3.40.50.980">
    <property type="match status" value="2"/>
</dbReference>
<feature type="domain" description="AMP-dependent synthetase/ligase" evidence="1">
    <location>
        <begin position="2"/>
        <end position="262"/>
    </location>
</feature>
<dbReference type="InterPro" id="IPR000873">
    <property type="entry name" value="AMP-dep_synth/lig_dom"/>
</dbReference>
<dbReference type="GO" id="GO:0005737">
    <property type="term" value="C:cytoplasm"/>
    <property type="evidence" value="ECO:0007669"/>
    <property type="project" value="TreeGrafter"/>
</dbReference>
<protein>
    <recommendedName>
        <fullName evidence="1">AMP-dependent synthetase/ligase domain-containing protein</fullName>
    </recommendedName>
</protein>
<dbReference type="Proteomes" id="UP000663836">
    <property type="component" value="Unassembled WGS sequence"/>
</dbReference>
<dbReference type="AlphaFoldDB" id="A0A813UZ18"/>
<reference evidence="2" key="1">
    <citation type="submission" date="2021-02" db="EMBL/GenBank/DDBJ databases">
        <authorList>
            <person name="Nowell W R."/>
        </authorList>
    </citation>
    <scope>NUCLEOTIDE SEQUENCE</scope>
</reference>
<dbReference type="GO" id="GO:0044550">
    <property type="term" value="P:secondary metabolite biosynthetic process"/>
    <property type="evidence" value="ECO:0007669"/>
    <property type="project" value="TreeGrafter"/>
</dbReference>